<dbReference type="Proteomes" id="UP000546642">
    <property type="component" value="Unassembled WGS sequence"/>
</dbReference>
<keyword evidence="2" id="KW-1185">Reference proteome</keyword>
<organism evidence="1 2">
    <name type="scientific">Nocardiopsis mwathae</name>
    <dbReference type="NCBI Taxonomy" id="1472723"/>
    <lineage>
        <taxon>Bacteria</taxon>
        <taxon>Bacillati</taxon>
        <taxon>Actinomycetota</taxon>
        <taxon>Actinomycetes</taxon>
        <taxon>Streptosporangiales</taxon>
        <taxon>Nocardiopsidaceae</taxon>
        <taxon>Nocardiopsis</taxon>
    </lineage>
</organism>
<protein>
    <submittedName>
        <fullName evidence="1">Uncharacterized protein (DUF1015 family)</fullName>
    </submittedName>
</protein>
<dbReference type="Pfam" id="PF06245">
    <property type="entry name" value="DUF1015"/>
    <property type="match status" value="1"/>
</dbReference>
<dbReference type="RefSeq" id="WP_343070436.1">
    <property type="nucleotide sequence ID" value="NZ_JACHDS010000001.1"/>
</dbReference>
<dbReference type="EMBL" id="JACHDS010000001">
    <property type="protein sequence ID" value="MBB6171104.1"/>
    <property type="molecule type" value="Genomic_DNA"/>
</dbReference>
<proteinExistence type="predicted"/>
<dbReference type="AlphaFoldDB" id="A0A7W9YFG4"/>
<name>A0A7W9YFG4_9ACTN</name>
<sequence length="455" mass="48724">MRRHTGTDALELAPLRGLRYASSDAGALIDSPALNLALALAPPYDVVDAESFLDMMRAEPHNAMRLTAPPAGVEAESLPGLLPSAVELTGPDRYRAAARTLRRWIGDGILVRDATPVIYVYEQTSPTGRRQRGLIGALRLPPPGGQAVRPHEDTAPGPVADRARLMAATRANLEPIFLLYRGGTGPERGAATLATDAAADGGSTPLVDTVTGDGITHRLWAVGDPAVQADIAADLATRTALIADGHHRYAAYHRLRAEHPGPGPWEHGLAMLVDSDASPPQLGAIHRVLRDLDVHAAARTASKVARVERLSEPLSGPEEVQAAMKRLRRDAADGPALLLAGHRADACYLLHGFDMERLATAVPQRSAEWRALPTAVLEHLLCPLWEIDNGRIDLVHDDPAEALATARPELDTAVLVPSLQVEDVYAVTARGELTPRKSTSFGPKPRTGLVMRHLE</sequence>
<gene>
    <name evidence="1" type="ORF">HNR23_001164</name>
</gene>
<accession>A0A7W9YFG4</accession>
<dbReference type="PANTHER" id="PTHR36454">
    <property type="entry name" value="LMO2823 PROTEIN"/>
    <property type="match status" value="1"/>
</dbReference>
<evidence type="ECO:0000313" key="2">
    <source>
        <dbReference type="Proteomes" id="UP000546642"/>
    </source>
</evidence>
<dbReference type="InterPro" id="IPR008323">
    <property type="entry name" value="UCP033563"/>
</dbReference>
<comment type="caution">
    <text evidence="1">The sequence shown here is derived from an EMBL/GenBank/DDBJ whole genome shotgun (WGS) entry which is preliminary data.</text>
</comment>
<reference evidence="1 2" key="1">
    <citation type="submission" date="2020-08" db="EMBL/GenBank/DDBJ databases">
        <title>Sequencing the genomes of 1000 actinobacteria strains.</title>
        <authorList>
            <person name="Klenk H.-P."/>
        </authorList>
    </citation>
    <scope>NUCLEOTIDE SEQUENCE [LARGE SCALE GENOMIC DNA]</scope>
    <source>
        <strain evidence="1 2">DSM 46659</strain>
    </source>
</reference>
<evidence type="ECO:0000313" key="1">
    <source>
        <dbReference type="EMBL" id="MBB6171104.1"/>
    </source>
</evidence>
<dbReference type="PANTHER" id="PTHR36454:SF1">
    <property type="entry name" value="DUF1015 DOMAIN-CONTAINING PROTEIN"/>
    <property type="match status" value="1"/>
</dbReference>